<dbReference type="EMBL" id="UINC01133133">
    <property type="protein sequence ID" value="SVD15885.1"/>
    <property type="molecule type" value="Genomic_DNA"/>
</dbReference>
<dbReference type="PANTHER" id="PTHR43814">
    <property type="entry name" value="ARGININOSUCCINATE LYASE"/>
    <property type="match status" value="1"/>
</dbReference>
<dbReference type="GO" id="GO:0005829">
    <property type="term" value="C:cytosol"/>
    <property type="evidence" value="ECO:0007669"/>
    <property type="project" value="TreeGrafter"/>
</dbReference>
<dbReference type="GO" id="GO:0042450">
    <property type="term" value="P:L-arginine biosynthetic process via ornithine"/>
    <property type="evidence" value="ECO:0007669"/>
    <property type="project" value="InterPro"/>
</dbReference>
<accession>A0A382T297</accession>
<evidence type="ECO:0008006" key="2">
    <source>
        <dbReference type="Google" id="ProtNLM"/>
    </source>
</evidence>
<sequence>MANGKQATWGGRFSDGPSELMKWFGESVSFDKRLAPFDVNGSKAHSSMLEKVGLLSTDE</sequence>
<organism evidence="1">
    <name type="scientific">marine metagenome</name>
    <dbReference type="NCBI Taxonomy" id="408172"/>
    <lineage>
        <taxon>unclassified sequences</taxon>
        <taxon>metagenomes</taxon>
        <taxon>ecological metagenomes</taxon>
    </lineage>
</organism>
<proteinExistence type="predicted"/>
<protein>
    <recommendedName>
        <fullName evidence="2">Fumarate lyase N-terminal domain-containing protein</fullName>
    </recommendedName>
</protein>
<evidence type="ECO:0000313" key="1">
    <source>
        <dbReference type="EMBL" id="SVD15885.1"/>
    </source>
</evidence>
<dbReference type="GO" id="GO:0004056">
    <property type="term" value="F:argininosuccinate lyase activity"/>
    <property type="evidence" value="ECO:0007669"/>
    <property type="project" value="InterPro"/>
</dbReference>
<dbReference type="SUPFAM" id="SSF48557">
    <property type="entry name" value="L-aspartase-like"/>
    <property type="match status" value="1"/>
</dbReference>
<reference evidence="1" key="1">
    <citation type="submission" date="2018-05" db="EMBL/GenBank/DDBJ databases">
        <authorList>
            <person name="Lanie J.A."/>
            <person name="Ng W.-L."/>
            <person name="Kazmierczak K.M."/>
            <person name="Andrzejewski T.M."/>
            <person name="Davidsen T.M."/>
            <person name="Wayne K.J."/>
            <person name="Tettelin H."/>
            <person name="Glass J.I."/>
            <person name="Rusch D."/>
            <person name="Podicherti R."/>
            <person name="Tsui H.-C.T."/>
            <person name="Winkler M.E."/>
        </authorList>
    </citation>
    <scope>NUCLEOTIDE SEQUENCE</scope>
</reference>
<gene>
    <name evidence="1" type="ORF">METZ01_LOCUS368739</name>
</gene>
<dbReference type="InterPro" id="IPR008948">
    <property type="entry name" value="L-Aspartase-like"/>
</dbReference>
<dbReference type="InterPro" id="IPR024083">
    <property type="entry name" value="Fumarase/histidase_N"/>
</dbReference>
<dbReference type="Gene3D" id="1.10.275.10">
    <property type="entry name" value="Fumarase/aspartase (N-terminal domain)"/>
    <property type="match status" value="1"/>
</dbReference>
<name>A0A382T297_9ZZZZ</name>
<dbReference type="InterPro" id="IPR009049">
    <property type="entry name" value="Argininosuccinate_lyase"/>
</dbReference>
<feature type="non-terminal residue" evidence="1">
    <location>
        <position position="59"/>
    </location>
</feature>
<dbReference type="AlphaFoldDB" id="A0A382T297"/>
<dbReference type="PANTHER" id="PTHR43814:SF1">
    <property type="entry name" value="ARGININOSUCCINATE LYASE"/>
    <property type="match status" value="1"/>
</dbReference>